<organism evidence="2">
    <name type="scientific">Tetraselmis sp. GSL018</name>
    <dbReference type="NCBI Taxonomy" id="582737"/>
    <lineage>
        <taxon>Eukaryota</taxon>
        <taxon>Viridiplantae</taxon>
        <taxon>Chlorophyta</taxon>
        <taxon>core chlorophytes</taxon>
        <taxon>Chlorodendrophyceae</taxon>
        <taxon>Chlorodendrales</taxon>
        <taxon>Chlorodendraceae</taxon>
        <taxon>Tetraselmis</taxon>
    </lineage>
</organism>
<sequence length="95" mass="9898">LDGVLLAAARGGLRRMPQVMQRRGKHGVVGGQVVGRRSLWWAVSRAGPPGSSTGSGAGVGSKRNPAQTDEPPPGWPRAPVAGAARWQPRGVRGWS</sequence>
<accession>A0A061QYV7</accession>
<gene>
    <name evidence="2" type="ORF">TSPGSL018_17242</name>
</gene>
<feature type="non-terminal residue" evidence="2">
    <location>
        <position position="1"/>
    </location>
</feature>
<protein>
    <submittedName>
        <fullName evidence="2">Uncharacterized protein</fullName>
    </submittedName>
</protein>
<proteinExistence type="predicted"/>
<feature type="region of interest" description="Disordered" evidence="1">
    <location>
        <begin position="44"/>
        <end position="95"/>
    </location>
</feature>
<evidence type="ECO:0000313" key="2">
    <source>
        <dbReference type="EMBL" id="JAC64918.1"/>
    </source>
</evidence>
<name>A0A061QYV7_9CHLO</name>
<feature type="non-terminal residue" evidence="2">
    <location>
        <position position="95"/>
    </location>
</feature>
<evidence type="ECO:0000256" key="1">
    <source>
        <dbReference type="SAM" id="MobiDB-lite"/>
    </source>
</evidence>
<dbReference type="EMBL" id="GBEZ01021870">
    <property type="protein sequence ID" value="JAC64918.1"/>
    <property type="molecule type" value="Transcribed_RNA"/>
</dbReference>
<reference evidence="2" key="1">
    <citation type="submission" date="2014-05" db="EMBL/GenBank/DDBJ databases">
        <title>The transcriptome of the halophilic microalga Tetraselmis sp. GSL018 isolated from the Great Salt Lake, Utah.</title>
        <authorList>
            <person name="Jinkerson R.E."/>
            <person name="D'Adamo S."/>
            <person name="Posewitz M.C."/>
        </authorList>
    </citation>
    <scope>NUCLEOTIDE SEQUENCE</scope>
    <source>
        <strain evidence="2">GSL018</strain>
    </source>
</reference>
<dbReference type="AlphaFoldDB" id="A0A061QYV7"/>